<dbReference type="PANTHER" id="PTHR45527:SF1">
    <property type="entry name" value="FATTY ACID SYNTHASE"/>
    <property type="match status" value="1"/>
</dbReference>
<organism evidence="2 3">
    <name type="scientific">Collybia nuda</name>
    <dbReference type="NCBI Taxonomy" id="64659"/>
    <lineage>
        <taxon>Eukaryota</taxon>
        <taxon>Fungi</taxon>
        <taxon>Dikarya</taxon>
        <taxon>Basidiomycota</taxon>
        <taxon>Agaricomycotina</taxon>
        <taxon>Agaricomycetes</taxon>
        <taxon>Agaricomycetidae</taxon>
        <taxon>Agaricales</taxon>
        <taxon>Tricholomatineae</taxon>
        <taxon>Clitocybaceae</taxon>
        <taxon>Collybia</taxon>
    </lineage>
</organism>
<comment type="caution">
    <text evidence="2">The sequence shown here is derived from an EMBL/GenBank/DDBJ whole genome shotgun (WGS) entry which is preliminary data.</text>
</comment>
<keyword evidence="1" id="KW-0511">Multifunctional enzyme</keyword>
<name>A0A9P6CMR0_9AGAR</name>
<dbReference type="EMBL" id="MU150243">
    <property type="protein sequence ID" value="KAF9466194.1"/>
    <property type="molecule type" value="Genomic_DNA"/>
</dbReference>
<dbReference type="GO" id="GO:0031177">
    <property type="term" value="F:phosphopantetheine binding"/>
    <property type="evidence" value="ECO:0007669"/>
    <property type="project" value="TreeGrafter"/>
</dbReference>
<dbReference type="SUPFAM" id="SSF56801">
    <property type="entry name" value="Acetyl-CoA synthetase-like"/>
    <property type="match status" value="1"/>
</dbReference>
<dbReference type="GO" id="GO:0044550">
    <property type="term" value="P:secondary metabolite biosynthetic process"/>
    <property type="evidence" value="ECO:0007669"/>
    <property type="project" value="TreeGrafter"/>
</dbReference>
<dbReference type="GO" id="GO:0005737">
    <property type="term" value="C:cytoplasm"/>
    <property type="evidence" value="ECO:0007669"/>
    <property type="project" value="TreeGrafter"/>
</dbReference>
<reference evidence="2" key="1">
    <citation type="submission" date="2020-11" db="EMBL/GenBank/DDBJ databases">
        <authorList>
            <consortium name="DOE Joint Genome Institute"/>
            <person name="Ahrendt S."/>
            <person name="Riley R."/>
            <person name="Andreopoulos W."/>
            <person name="Labutti K."/>
            <person name="Pangilinan J."/>
            <person name="Ruiz-Duenas F.J."/>
            <person name="Barrasa J.M."/>
            <person name="Sanchez-Garcia M."/>
            <person name="Camarero S."/>
            <person name="Miyauchi S."/>
            <person name="Serrano A."/>
            <person name="Linde D."/>
            <person name="Babiker R."/>
            <person name="Drula E."/>
            <person name="Ayuso-Fernandez I."/>
            <person name="Pacheco R."/>
            <person name="Padilla G."/>
            <person name="Ferreira P."/>
            <person name="Barriuso J."/>
            <person name="Kellner H."/>
            <person name="Castanera R."/>
            <person name="Alfaro M."/>
            <person name="Ramirez L."/>
            <person name="Pisabarro A.G."/>
            <person name="Kuo A."/>
            <person name="Tritt A."/>
            <person name="Lipzen A."/>
            <person name="He G."/>
            <person name="Yan M."/>
            <person name="Ng V."/>
            <person name="Cullen D."/>
            <person name="Martin F."/>
            <person name="Rosso M.-N."/>
            <person name="Henrissat B."/>
            <person name="Hibbett D."/>
            <person name="Martinez A.T."/>
            <person name="Grigoriev I.V."/>
        </authorList>
    </citation>
    <scope>NUCLEOTIDE SEQUENCE</scope>
    <source>
        <strain evidence="2">CBS 247.69</strain>
    </source>
</reference>
<dbReference type="PANTHER" id="PTHR45527">
    <property type="entry name" value="NONRIBOSOMAL PEPTIDE SYNTHETASE"/>
    <property type="match status" value="1"/>
</dbReference>
<dbReference type="GO" id="GO:0043041">
    <property type="term" value="P:amino acid activation for nonribosomal peptide biosynthetic process"/>
    <property type="evidence" value="ECO:0007669"/>
    <property type="project" value="TreeGrafter"/>
</dbReference>
<accession>A0A9P6CMR0</accession>
<keyword evidence="3" id="KW-1185">Reference proteome</keyword>
<evidence type="ECO:0000313" key="3">
    <source>
        <dbReference type="Proteomes" id="UP000807353"/>
    </source>
</evidence>
<evidence type="ECO:0000313" key="2">
    <source>
        <dbReference type="EMBL" id="KAF9466194.1"/>
    </source>
</evidence>
<dbReference type="InterPro" id="IPR042099">
    <property type="entry name" value="ANL_N_sf"/>
</dbReference>
<gene>
    <name evidence="2" type="ORF">BDZ94DRAFT_252431</name>
</gene>
<dbReference type="AlphaFoldDB" id="A0A9P6CMR0"/>
<sequence length="199" mass="21479">MTRTLPRLRARRRGLTLGSLLSDAIRRYVLQDKNLTHPIPMWALFCFLRTLRKSEENNSHKLSSISPIDRAEQLLLGEPPGALAQTPAICRPPPALLHEVFLARVRLSPLAIACCSYRTSAGSPTINEIAYASSHAAALQLADKLGVLAQSVVPIALSDPVDIAISMVAVLLAGVTCVLVDPAAIDAHVLQHYLDLGQP</sequence>
<proteinExistence type="predicted"/>
<dbReference type="Gene3D" id="3.40.50.12780">
    <property type="entry name" value="N-terminal domain of ligase-like"/>
    <property type="match status" value="1"/>
</dbReference>
<dbReference type="Proteomes" id="UP000807353">
    <property type="component" value="Unassembled WGS sequence"/>
</dbReference>
<evidence type="ECO:0000256" key="1">
    <source>
        <dbReference type="ARBA" id="ARBA00023268"/>
    </source>
</evidence>
<protein>
    <submittedName>
        <fullName evidence="2">Uncharacterized protein</fullName>
    </submittedName>
</protein>